<feature type="transmembrane region" description="Helical" evidence="1">
    <location>
        <begin position="118"/>
        <end position="136"/>
    </location>
</feature>
<feature type="transmembrane region" description="Helical" evidence="1">
    <location>
        <begin position="256"/>
        <end position="278"/>
    </location>
</feature>
<organism evidence="2 3">
    <name type="scientific">Symbiodinium natans</name>
    <dbReference type="NCBI Taxonomy" id="878477"/>
    <lineage>
        <taxon>Eukaryota</taxon>
        <taxon>Sar</taxon>
        <taxon>Alveolata</taxon>
        <taxon>Dinophyceae</taxon>
        <taxon>Suessiales</taxon>
        <taxon>Symbiodiniaceae</taxon>
        <taxon>Symbiodinium</taxon>
    </lineage>
</organism>
<feature type="transmembrane region" description="Helical" evidence="1">
    <location>
        <begin position="408"/>
        <end position="429"/>
    </location>
</feature>
<feature type="transmembrane region" description="Helical" evidence="1">
    <location>
        <begin position="473"/>
        <end position="493"/>
    </location>
</feature>
<name>A0A812IGD3_9DINO</name>
<evidence type="ECO:0000313" key="2">
    <source>
        <dbReference type="EMBL" id="CAE7037746.1"/>
    </source>
</evidence>
<proteinExistence type="predicted"/>
<feature type="transmembrane region" description="Helical" evidence="1">
    <location>
        <begin position="367"/>
        <end position="388"/>
    </location>
</feature>
<accession>A0A812IGD3</accession>
<evidence type="ECO:0000313" key="3">
    <source>
        <dbReference type="Proteomes" id="UP000604046"/>
    </source>
</evidence>
<feature type="transmembrane region" description="Helical" evidence="1">
    <location>
        <begin position="83"/>
        <end position="106"/>
    </location>
</feature>
<protein>
    <submittedName>
        <fullName evidence="2">Uncharacterized protein</fullName>
    </submittedName>
</protein>
<comment type="caution">
    <text evidence="2">The sequence shown here is derived from an EMBL/GenBank/DDBJ whole genome shotgun (WGS) entry which is preliminary data.</text>
</comment>
<keyword evidence="1" id="KW-0472">Membrane</keyword>
<feature type="transmembrane region" description="Helical" evidence="1">
    <location>
        <begin position="441"/>
        <end position="461"/>
    </location>
</feature>
<feature type="transmembrane region" description="Helical" evidence="1">
    <location>
        <begin position="219"/>
        <end position="241"/>
    </location>
</feature>
<sequence length="534" mass="59966">MVLEPDSLQVEPTGLEPTVSKTLSFQIAPEMLQGVAMSECLKWWGKHWADSNHQHTVTRRIQQVHKYDNFISHDWGTSRWLKLAALLVVFNSQAAAAASLLVSLLVGVLRISSVLPNHIWTAFAGHIAFVAVLCFWQRLRELVRRPRIVFLDKLCISQEDEALKEQGILSLPGFLDQSEELTILWSGKYLTRLWCTYELISFLQNPQKRKSVHVIPVKLCLLICLMSVAWHCMAAGYYIAYREIDAGARTSIDARFLFQSVAVLILPLQNYVSLGLLAEIQELPQQVRSFSIRAAECACCSDGHVHPKTGRSIICDRKLVFEVLGLWYGKDGATESEVLRYFDSLVQKQEITDILSGVQGSLVPFRYAFYMVATANVPFLSDYMAVLAAGPEPSLAGTDLMIWGTRLIFDWLNFFLVIMLAVQLSMLIWQKGTCLKQFSRPCVAILLLPPMLISVMTWEPYRSTLVRTPPNSLLPLCPFAGLLLINLAFLLPLNRCTFCHLQPPPKAPAEPAQPAWHVGTEVPDVVMKGDVLSV</sequence>
<keyword evidence="3" id="KW-1185">Reference proteome</keyword>
<keyword evidence="1" id="KW-0812">Transmembrane</keyword>
<keyword evidence="1" id="KW-1133">Transmembrane helix</keyword>
<dbReference type="OrthoDB" id="10389686at2759"/>
<reference evidence="2" key="1">
    <citation type="submission" date="2021-02" db="EMBL/GenBank/DDBJ databases">
        <authorList>
            <person name="Dougan E. K."/>
            <person name="Rhodes N."/>
            <person name="Thang M."/>
            <person name="Chan C."/>
        </authorList>
    </citation>
    <scope>NUCLEOTIDE SEQUENCE</scope>
</reference>
<dbReference type="EMBL" id="CAJNDS010000280">
    <property type="protein sequence ID" value="CAE7037746.1"/>
    <property type="molecule type" value="Genomic_DNA"/>
</dbReference>
<gene>
    <name evidence="2" type="ORF">SNAT2548_LOCUS4519</name>
</gene>
<dbReference type="AlphaFoldDB" id="A0A812IGD3"/>
<evidence type="ECO:0000256" key="1">
    <source>
        <dbReference type="SAM" id="Phobius"/>
    </source>
</evidence>
<dbReference type="Proteomes" id="UP000604046">
    <property type="component" value="Unassembled WGS sequence"/>
</dbReference>